<evidence type="ECO:0000313" key="4">
    <source>
        <dbReference type="Proteomes" id="UP000031449"/>
    </source>
</evidence>
<geneLocation type="plasmid" evidence="4"/>
<sequence>MLIISIILFSLTILSQWFVYRPRRAKKNHQKQFGLYGKFRKEKRGIGTFNLIMCSTILVVSSILSLNEPLSLQVSLFLSSGLLLFDSVVEWRRWSKHPYFALSQLVDLTNEANFFKLYPEGARANRYIIARHTSLSTLQDLKAIAIYNQKLSEIVKLSQLIDQVNPTELESAEGYIQKEAEKAMEQLRNEIRYQQNQWLKTHVDGKKKKKVDKDTQGSPIDTLKTHLQKQGRLLEEEKPKEKSKGSPEAQLIGVNELERIIFDSEVPEDVRSFAVKTLNELQESKENEMKEQEEEWKRMDSISVIEAVRKTHGLEGGNSYEKDEDGCE</sequence>
<organism evidence="3 4">
    <name type="scientific">Jeotgalibacillus malaysiensis</name>
    <dbReference type="NCBI Taxonomy" id="1508404"/>
    <lineage>
        <taxon>Bacteria</taxon>
        <taxon>Bacillati</taxon>
        <taxon>Bacillota</taxon>
        <taxon>Bacilli</taxon>
        <taxon>Bacillales</taxon>
        <taxon>Caryophanaceae</taxon>
        <taxon>Jeotgalibacillus</taxon>
    </lineage>
</organism>
<keyword evidence="2" id="KW-0472">Membrane</keyword>
<evidence type="ECO:0000256" key="2">
    <source>
        <dbReference type="SAM" id="Phobius"/>
    </source>
</evidence>
<proteinExistence type="predicted"/>
<dbReference type="EMBL" id="CP009417">
    <property type="protein sequence ID" value="AJD93184.1"/>
    <property type="molecule type" value="Genomic_DNA"/>
</dbReference>
<evidence type="ECO:0000313" key="3">
    <source>
        <dbReference type="EMBL" id="AJD93184.1"/>
    </source>
</evidence>
<protein>
    <submittedName>
        <fullName evidence="3">Uncharacterized protein</fullName>
    </submittedName>
</protein>
<reference evidence="3 4" key="1">
    <citation type="submission" date="2014-08" db="EMBL/GenBank/DDBJ databases">
        <title>Complete genome of a marine bacteria Jeotgalibacillus malaysiensis.</title>
        <authorList>
            <person name="Yaakop A.S."/>
            <person name="Chan K.-G."/>
            <person name="Goh K.M."/>
        </authorList>
    </citation>
    <scope>NUCLEOTIDE SEQUENCE [LARGE SCALE GENOMIC DNA]</scope>
    <source>
        <strain evidence="3 4">D5</strain>
        <plasmid evidence="4">Plasmid</plasmid>
    </source>
</reference>
<evidence type="ECO:0000256" key="1">
    <source>
        <dbReference type="SAM" id="MobiDB-lite"/>
    </source>
</evidence>
<name>A0A0B5AYW4_9BACL</name>
<feature type="transmembrane region" description="Helical" evidence="2">
    <location>
        <begin position="44"/>
        <end position="64"/>
    </location>
</feature>
<keyword evidence="2" id="KW-1133">Transmembrane helix</keyword>
<dbReference type="KEGG" id="jeo:JMA_38660"/>
<dbReference type="HOGENOM" id="CLU_846695_0_0_9"/>
<dbReference type="Proteomes" id="UP000031449">
    <property type="component" value="Plasmid unnamed"/>
</dbReference>
<keyword evidence="2" id="KW-0812">Transmembrane</keyword>
<keyword evidence="3" id="KW-0614">Plasmid</keyword>
<feature type="transmembrane region" description="Helical" evidence="2">
    <location>
        <begin position="6"/>
        <end position="23"/>
    </location>
</feature>
<feature type="compositionally biased region" description="Basic and acidic residues" evidence="1">
    <location>
        <begin position="232"/>
        <end position="245"/>
    </location>
</feature>
<accession>A0A0B5AYW4</accession>
<dbReference type="AlphaFoldDB" id="A0A0B5AYW4"/>
<feature type="region of interest" description="Disordered" evidence="1">
    <location>
        <begin position="204"/>
        <end position="250"/>
    </location>
</feature>
<dbReference type="BioCyc" id="JESP1508404:G14D9-13150-MONOMER"/>
<keyword evidence="4" id="KW-1185">Reference proteome</keyword>
<gene>
    <name evidence="3" type="ORF">JMA_38660</name>
</gene>